<accession>A0A928BT66</accession>
<dbReference type="PANTHER" id="PTHR43404:SF2">
    <property type="entry name" value="LIPOPOLYSACCHARIDE CHOLINEPHOSPHOTRANSFERASE LICD"/>
    <property type="match status" value="1"/>
</dbReference>
<dbReference type="AlphaFoldDB" id="A0A928BT66"/>
<dbReference type="Pfam" id="PF04991">
    <property type="entry name" value="LicD"/>
    <property type="match status" value="1"/>
</dbReference>
<dbReference type="PANTHER" id="PTHR43404">
    <property type="entry name" value="LIPOPOLYSACCHARIDE CHOLINEPHOSPHOTRANSFERASE LICD"/>
    <property type="match status" value="1"/>
</dbReference>
<sequence>MPAYSIKELQQHIIPILLDVDRVCREHNIRCYICDGTMLGAVRHGGFIPWDDDIDVCMPRPDYERFMQHAKEWLPERLEAICAENDEDYPFPFGKIQDNTTTLIERMHIDYMGGLYIDVFPIDGMPQSKLLQELQLWRYEYYKKVLYFLHRDPYKHGRGPSSWIPLLCRKLYSRTRLQQKIKRLMCKYDYEQSPMTVNFDDGHRGVMPKELYGAPTPIRFEGHEVMGVAHPHEYLSCTYGEYMVIPKQEHQRTHNFQYLDYHLPYKEYSDNRTFIR</sequence>
<name>A0A928BT66_XYLRU</name>
<protein>
    <submittedName>
        <fullName evidence="2">LicD family protein</fullName>
    </submittedName>
</protein>
<evidence type="ECO:0000313" key="2">
    <source>
        <dbReference type="EMBL" id="MBE6266386.1"/>
    </source>
</evidence>
<dbReference type="GO" id="GO:0009100">
    <property type="term" value="P:glycoprotein metabolic process"/>
    <property type="evidence" value="ECO:0007669"/>
    <property type="project" value="UniProtKB-ARBA"/>
</dbReference>
<dbReference type="EMBL" id="SUYD01000009">
    <property type="protein sequence ID" value="MBE6266386.1"/>
    <property type="molecule type" value="Genomic_DNA"/>
</dbReference>
<dbReference type="Proteomes" id="UP000763088">
    <property type="component" value="Unassembled WGS sequence"/>
</dbReference>
<gene>
    <name evidence="2" type="ORF">E7102_07955</name>
</gene>
<comment type="caution">
    <text evidence="2">The sequence shown here is derived from an EMBL/GenBank/DDBJ whole genome shotgun (WGS) entry which is preliminary data.</text>
</comment>
<organism evidence="2 3">
    <name type="scientific">Xylanibacter ruminicola</name>
    <name type="common">Prevotella ruminicola</name>
    <dbReference type="NCBI Taxonomy" id="839"/>
    <lineage>
        <taxon>Bacteria</taxon>
        <taxon>Pseudomonadati</taxon>
        <taxon>Bacteroidota</taxon>
        <taxon>Bacteroidia</taxon>
        <taxon>Bacteroidales</taxon>
        <taxon>Prevotellaceae</taxon>
        <taxon>Xylanibacter</taxon>
    </lineage>
</organism>
<feature type="domain" description="LicD/FKTN/FKRP nucleotidyltransferase" evidence="1">
    <location>
        <begin position="24"/>
        <end position="240"/>
    </location>
</feature>
<evidence type="ECO:0000313" key="3">
    <source>
        <dbReference type="Proteomes" id="UP000763088"/>
    </source>
</evidence>
<reference evidence="2" key="1">
    <citation type="submission" date="2019-04" db="EMBL/GenBank/DDBJ databases">
        <title>Evolution of Biomass-Degrading Anaerobic Consortia Revealed by Metagenomics.</title>
        <authorList>
            <person name="Peng X."/>
        </authorList>
    </citation>
    <scope>NUCLEOTIDE SEQUENCE</scope>
    <source>
        <strain evidence="2">SIG141</strain>
    </source>
</reference>
<evidence type="ECO:0000259" key="1">
    <source>
        <dbReference type="Pfam" id="PF04991"/>
    </source>
</evidence>
<proteinExistence type="predicted"/>
<dbReference type="InterPro" id="IPR007074">
    <property type="entry name" value="LicD/FKTN/FKRP_NTP_transf"/>
</dbReference>
<dbReference type="InterPro" id="IPR052942">
    <property type="entry name" value="LPS_cholinephosphotransferase"/>
</dbReference>